<organism evidence="1 2">
    <name type="scientific">Adineta ricciae</name>
    <name type="common">Rotifer</name>
    <dbReference type="NCBI Taxonomy" id="249248"/>
    <lineage>
        <taxon>Eukaryota</taxon>
        <taxon>Metazoa</taxon>
        <taxon>Spiralia</taxon>
        <taxon>Gnathifera</taxon>
        <taxon>Rotifera</taxon>
        <taxon>Eurotatoria</taxon>
        <taxon>Bdelloidea</taxon>
        <taxon>Adinetida</taxon>
        <taxon>Adinetidae</taxon>
        <taxon>Adineta</taxon>
    </lineage>
</organism>
<dbReference type="Proteomes" id="UP000663828">
    <property type="component" value="Unassembled WGS sequence"/>
</dbReference>
<reference evidence="1" key="1">
    <citation type="submission" date="2021-02" db="EMBL/GenBank/DDBJ databases">
        <authorList>
            <person name="Nowell W R."/>
        </authorList>
    </citation>
    <scope>NUCLEOTIDE SEQUENCE</scope>
</reference>
<name>A0A816HUW1_ADIRI</name>
<proteinExistence type="predicted"/>
<keyword evidence="2" id="KW-1185">Reference proteome</keyword>
<evidence type="ECO:0000313" key="1">
    <source>
        <dbReference type="EMBL" id="CAF1691038.1"/>
    </source>
</evidence>
<comment type="caution">
    <text evidence="1">The sequence shown here is derived from an EMBL/GenBank/DDBJ whole genome shotgun (WGS) entry which is preliminary data.</text>
</comment>
<protein>
    <submittedName>
        <fullName evidence="1">Uncharacterized protein</fullName>
    </submittedName>
</protein>
<accession>A0A816HUW1</accession>
<gene>
    <name evidence="1" type="ORF">XAT740_LOCUS64012</name>
</gene>
<feature type="non-terminal residue" evidence="1">
    <location>
        <position position="1"/>
    </location>
</feature>
<evidence type="ECO:0000313" key="2">
    <source>
        <dbReference type="Proteomes" id="UP000663828"/>
    </source>
</evidence>
<dbReference type="AlphaFoldDB" id="A0A816HUW1"/>
<dbReference type="EMBL" id="CAJNOR010021081">
    <property type="protein sequence ID" value="CAF1691038.1"/>
    <property type="molecule type" value="Genomic_DNA"/>
</dbReference>
<sequence length="60" mass="6464">NGIDGKTLLSEGLGEAEQKELIPHMKDRITFKEALQKLKNSLASDQAAVLSSTDEPPTAQ</sequence>